<comment type="caution">
    <text evidence="10">The sequence shown here is derived from an EMBL/GenBank/DDBJ whole genome shotgun (WGS) entry which is preliminary data.</text>
</comment>
<dbReference type="GO" id="GO:0005829">
    <property type="term" value="C:cytosol"/>
    <property type="evidence" value="ECO:0007669"/>
    <property type="project" value="TreeGrafter"/>
</dbReference>
<evidence type="ECO:0000256" key="2">
    <source>
        <dbReference type="ARBA" id="ARBA00005546"/>
    </source>
</evidence>
<comment type="function">
    <text evidence="7">Component of the EKC/KEOPS complex that is required for the formation of a threonylcarbamoyl group on adenosine at position 37 (t(6)A37) in tRNAs that read codons beginning with adenine. The complex is probably involved in the transfer of the threonylcarbamoyl moiety of threonylcarbamoyl-AMP (TC-AMP) to the N6 group of A37. CGI121 acts as an allosteric effector that regulates the t(6)A activity of the complex. The EKC/KEOPS complex also promotes both telomere uncapping and telomere elongation. The complex is required for efficient recruitment of transcriptional coactivators. CGI121 is not required for tRNA modification.</text>
</comment>
<evidence type="ECO:0000256" key="6">
    <source>
        <dbReference type="ARBA" id="ARBA00023242"/>
    </source>
</evidence>
<protein>
    <recommendedName>
        <fullName evidence="4">EKC/KEOPS complex subunit CGI121</fullName>
    </recommendedName>
    <alternativeName>
        <fullName evidence="3">EKC/KEOPS complex subunit cgi121</fullName>
    </alternativeName>
</protein>
<dbReference type="GO" id="GO:0002949">
    <property type="term" value="P:tRNA threonylcarbamoyladenosine modification"/>
    <property type="evidence" value="ECO:0007669"/>
    <property type="project" value="TreeGrafter"/>
</dbReference>
<dbReference type="STRING" id="52247.A0A4T0WZG2"/>
<evidence type="ECO:0000256" key="8">
    <source>
        <dbReference type="RuleBase" id="RU004398"/>
    </source>
</evidence>
<evidence type="ECO:0000256" key="4">
    <source>
        <dbReference type="ARBA" id="ARBA00016009"/>
    </source>
</evidence>
<dbReference type="EMBL" id="SELW01000519">
    <property type="protein sequence ID" value="TID23860.1"/>
    <property type="molecule type" value="Genomic_DNA"/>
</dbReference>
<evidence type="ECO:0000256" key="7">
    <source>
        <dbReference type="ARBA" id="ARBA00025043"/>
    </source>
</evidence>
<accession>A0A4T0WZG2</accession>
<dbReference type="SUPFAM" id="SSF143870">
    <property type="entry name" value="PF0523-like"/>
    <property type="match status" value="1"/>
</dbReference>
<organism evidence="10 11">
    <name type="scientific">Pichia inconspicua</name>
    <dbReference type="NCBI Taxonomy" id="52247"/>
    <lineage>
        <taxon>Eukaryota</taxon>
        <taxon>Fungi</taxon>
        <taxon>Dikarya</taxon>
        <taxon>Ascomycota</taxon>
        <taxon>Saccharomycotina</taxon>
        <taxon>Pichiomycetes</taxon>
        <taxon>Pichiales</taxon>
        <taxon>Pichiaceae</taxon>
        <taxon>Pichia</taxon>
    </lineage>
</organism>
<reference evidence="10 11" key="1">
    <citation type="journal article" date="2019" name="Front. Genet.">
        <title>Whole-Genome Sequencing of the Opportunistic Yeast Pathogen Candida inconspicua Uncovers Its Hybrid Origin.</title>
        <authorList>
            <person name="Mixao V."/>
            <person name="Hansen A.P."/>
            <person name="Saus E."/>
            <person name="Boekhout T."/>
            <person name="Lass-Florl C."/>
            <person name="Gabaldon T."/>
        </authorList>
    </citation>
    <scope>NUCLEOTIDE SEQUENCE [LARGE SCALE GENOMIC DNA]</scope>
    <source>
        <strain evidence="10 11">CBS 180</strain>
    </source>
</reference>
<evidence type="ECO:0000256" key="9">
    <source>
        <dbReference type="SAM" id="Phobius"/>
    </source>
</evidence>
<evidence type="ECO:0000256" key="1">
    <source>
        <dbReference type="ARBA" id="ARBA00004123"/>
    </source>
</evidence>
<dbReference type="InterPro" id="IPR036504">
    <property type="entry name" value="CGI121/TPRKB_sf"/>
</dbReference>
<dbReference type="Proteomes" id="UP000307173">
    <property type="component" value="Unassembled WGS sequence"/>
</dbReference>
<dbReference type="OrthoDB" id="329139at2759"/>
<keyword evidence="9" id="KW-1133">Transmembrane helix</keyword>
<sequence length="445" mass="51683">MAQIPYIIIEIPSLDKYKAIGTFAVDVQNLKDIKENLIKGNKEYDYGFINAKNVISLEQIYSAYYKVMVDEKNGGMRTRTLHTEMIYDLSPFKNIMDCLNKYGVSKDSNVLLILKIVKSEELTKNFINQTLENLQKVINGNFVHFSDAELQKHADLKLIEKHNQLQIRGTPLENNREKLMLGYSQWAYSYLFAYKRIYIDHHNKPAMIAILVIANSLQIICYVSWGLILYRGPGKMPFHVPPYNLSKYIAYGRKYHSDDSEAISKISTFASESDEFIKPPLIFDCDRNGLPYWCSECATLKVYRSHHSSICGRCTFAILVGHLMCCLMIDIYFGETTIERLTRRRWASYEKKTPENEREFDYTAYVNVQHPTDENLRLVVPLLPTDKTHNNGILCTLKLWMTNPQNLKNAQEMSDFTYSMYCKGFIKDIHQRIENGECKIFSSDE</sequence>
<dbReference type="PROSITE" id="PS50216">
    <property type="entry name" value="DHHC"/>
    <property type="match status" value="1"/>
</dbReference>
<dbReference type="GO" id="GO:0000408">
    <property type="term" value="C:EKC/KEOPS complex"/>
    <property type="evidence" value="ECO:0007669"/>
    <property type="project" value="TreeGrafter"/>
</dbReference>
<evidence type="ECO:0000313" key="10">
    <source>
        <dbReference type="EMBL" id="TID23860.1"/>
    </source>
</evidence>
<feature type="transmembrane region" description="Helical" evidence="9">
    <location>
        <begin position="206"/>
        <end position="230"/>
    </location>
</feature>
<evidence type="ECO:0000256" key="5">
    <source>
        <dbReference type="ARBA" id="ARBA00022694"/>
    </source>
</evidence>
<dbReference type="PANTHER" id="PTHR15840:SF10">
    <property type="entry name" value="EKC_KEOPS COMPLEX SUBUNIT TPRKB"/>
    <property type="match status" value="1"/>
</dbReference>
<proteinExistence type="inferred from homology"/>
<dbReference type="Pfam" id="PF08617">
    <property type="entry name" value="CGI-121"/>
    <property type="match status" value="1"/>
</dbReference>
<comment type="similarity">
    <text evidence="2 8">Belongs to the CGI121/TPRKB family.</text>
</comment>
<dbReference type="Gene3D" id="3.30.2380.10">
    <property type="entry name" value="CGI121/TPRKB"/>
    <property type="match status" value="1"/>
</dbReference>
<dbReference type="InterPro" id="IPR013926">
    <property type="entry name" value="CGI121/TPRKB"/>
</dbReference>
<keyword evidence="11" id="KW-1185">Reference proteome</keyword>
<comment type="subcellular location">
    <subcellularLocation>
        <location evidence="1">Nucleus</location>
    </subcellularLocation>
</comment>
<gene>
    <name evidence="10" type="ORF">CANINC_003152</name>
</gene>
<keyword evidence="9" id="KW-0472">Membrane</keyword>
<dbReference type="GO" id="GO:0005634">
    <property type="term" value="C:nucleus"/>
    <property type="evidence" value="ECO:0007669"/>
    <property type="project" value="UniProtKB-SubCell"/>
</dbReference>
<keyword evidence="5" id="KW-0819">tRNA processing</keyword>
<dbReference type="PANTHER" id="PTHR15840">
    <property type="entry name" value="CGI-121 FAMILY MEMBER"/>
    <property type="match status" value="1"/>
</dbReference>
<dbReference type="AlphaFoldDB" id="A0A4T0WZG2"/>
<evidence type="ECO:0000256" key="3">
    <source>
        <dbReference type="ARBA" id="ARBA00015316"/>
    </source>
</evidence>
<evidence type="ECO:0000313" key="11">
    <source>
        <dbReference type="Proteomes" id="UP000307173"/>
    </source>
</evidence>
<keyword evidence="9" id="KW-0812">Transmembrane</keyword>
<keyword evidence="6 8" id="KW-0539">Nucleus</keyword>
<name>A0A4T0WZG2_9ASCO</name>